<feature type="region of interest" description="Disordered" evidence="2">
    <location>
        <begin position="242"/>
        <end position="308"/>
    </location>
</feature>
<dbReference type="FunFam" id="1.10.8.10:FF:000077">
    <property type="entry name" value="Ubiquilin like"/>
    <property type="match status" value="1"/>
</dbReference>
<feature type="compositionally biased region" description="Low complexity" evidence="2">
    <location>
        <begin position="279"/>
        <end position="293"/>
    </location>
</feature>
<keyword evidence="6" id="KW-1185">Reference proteome</keyword>
<reference evidence="6" key="1">
    <citation type="submission" date="2013-09" db="EMBL/GenBank/DDBJ databases">
        <title>The Genome Sequence of Anopheles culicifacies species A.</title>
        <authorList>
            <consortium name="The Broad Institute Genomics Platform"/>
            <person name="Neafsey D.E."/>
            <person name="Besansky N."/>
            <person name="Howell P."/>
            <person name="Walton C."/>
            <person name="Young S.K."/>
            <person name="Zeng Q."/>
            <person name="Gargeya S."/>
            <person name="Fitzgerald M."/>
            <person name="Haas B."/>
            <person name="Abouelleil A."/>
            <person name="Allen A.W."/>
            <person name="Alvarado L."/>
            <person name="Arachchi H.M."/>
            <person name="Berlin A.M."/>
            <person name="Chapman S.B."/>
            <person name="Gainer-Dewar J."/>
            <person name="Goldberg J."/>
            <person name="Griggs A."/>
            <person name="Gujja S."/>
            <person name="Hansen M."/>
            <person name="Howarth C."/>
            <person name="Imamovic A."/>
            <person name="Ireland A."/>
            <person name="Larimer J."/>
            <person name="McCowan C."/>
            <person name="Murphy C."/>
            <person name="Pearson M."/>
            <person name="Poon T.W."/>
            <person name="Priest M."/>
            <person name="Roberts A."/>
            <person name="Saif S."/>
            <person name="Shea T."/>
            <person name="Sisk P."/>
            <person name="Sykes S."/>
            <person name="Wortman J."/>
            <person name="Nusbaum C."/>
            <person name="Birren B."/>
        </authorList>
    </citation>
    <scope>NUCLEOTIDE SEQUENCE [LARGE SCALE GENOMIC DNA]</scope>
    <source>
        <strain evidence="6">A-37</strain>
    </source>
</reference>
<dbReference type="Pfam" id="PF23195">
    <property type="entry name" value="UBQLN1"/>
    <property type="match status" value="1"/>
</dbReference>
<dbReference type="SUPFAM" id="SSF54236">
    <property type="entry name" value="Ubiquitin-like"/>
    <property type="match status" value="1"/>
</dbReference>
<dbReference type="FunFam" id="1.10.260.100:FF:000001">
    <property type="entry name" value="Ubiquilin 1"/>
    <property type="match status" value="1"/>
</dbReference>
<dbReference type="InterPro" id="IPR009060">
    <property type="entry name" value="UBA-like_sf"/>
</dbReference>
<dbReference type="InterPro" id="IPR006636">
    <property type="entry name" value="STI1_HS-bd"/>
</dbReference>
<dbReference type="Gene3D" id="3.10.20.90">
    <property type="entry name" value="Phosphatidylinositol 3-kinase Catalytic Subunit, Chain A, domain 1"/>
    <property type="match status" value="1"/>
</dbReference>
<dbReference type="Gene3D" id="1.10.8.10">
    <property type="entry name" value="DNA helicase RuvA subunit, C-terminal domain"/>
    <property type="match status" value="1"/>
</dbReference>
<reference evidence="5" key="2">
    <citation type="submission" date="2020-05" db="UniProtKB">
        <authorList>
            <consortium name="EnsemblMetazoa"/>
        </authorList>
    </citation>
    <scope>IDENTIFICATION</scope>
    <source>
        <strain evidence="5">A-37</strain>
    </source>
</reference>
<evidence type="ECO:0000256" key="1">
    <source>
        <dbReference type="ARBA" id="ARBA00074668"/>
    </source>
</evidence>
<dbReference type="SMART" id="SM00213">
    <property type="entry name" value="UBQ"/>
    <property type="match status" value="1"/>
</dbReference>
<dbReference type="InterPro" id="IPR015940">
    <property type="entry name" value="UBA"/>
</dbReference>
<dbReference type="Pfam" id="PF00240">
    <property type="entry name" value="ubiquitin"/>
    <property type="match status" value="1"/>
</dbReference>
<dbReference type="GO" id="GO:0031593">
    <property type="term" value="F:polyubiquitin modification-dependent protein binding"/>
    <property type="evidence" value="ECO:0007669"/>
    <property type="project" value="TreeGrafter"/>
</dbReference>
<dbReference type="FunFam" id="3.10.20.90:FF:000095">
    <property type="entry name" value="Ubiquilin 4"/>
    <property type="match status" value="1"/>
</dbReference>
<name>A0A182MV83_9DIPT</name>
<evidence type="ECO:0000313" key="5">
    <source>
        <dbReference type="EnsemblMetazoa" id="ACUA027052-PA"/>
    </source>
</evidence>
<dbReference type="PROSITE" id="PS50030">
    <property type="entry name" value="UBA"/>
    <property type="match status" value="1"/>
</dbReference>
<dbReference type="SMART" id="SM00165">
    <property type="entry name" value="UBA"/>
    <property type="match status" value="1"/>
</dbReference>
<dbReference type="InterPro" id="IPR000626">
    <property type="entry name" value="Ubiquitin-like_dom"/>
</dbReference>
<sequence length="544" mass="58093">MAENRASGKKITINVKTPKDRKSVEIDEDAEIKDLKLIVAEKFETNPELVCLIFAGKIMKDTDTLKTHNIKDGLTVYLVIKAAPRAESETARRAPADVSQTPFGLNQLGGLAGLGALGGNTTNFMDLQSRMQHELLDNPDLMRTVLDNPLVQQMMNSPDTMRQILTSNPQMQELMQRNPEISHMLNNPELLRQTMELARNPSMLQELMRSHDRAISNLESVPGGYSALQRIYRDIQEPMMNATFRNPYSGTSDSGSTSGGGGNPQQGTENRSPLPNPWSSAGSGTAGSGANRGAAGGSTAGTDPAGTPFGLLNTPAMQSLIQQMSENPSIMSNMLNSPTTRSMMEALNADPAMAAQLMNQNPLLANNPGLQDQLRTMMPQLLRQMQNPEVQQMVTNPQALNAILQIQQGMEQLRSAAPGLMTSMGIPPMPGAPTSSTPAAGGTGTGATNTGSTTTATGAAGAAQPPPNNDALFSEFMARMINGMASGTSDTNIPPEERYRSQLDQLTAMGFVNRDANLQALIASFGDINAAVERLLALGQLSLS</sequence>
<feature type="domain" description="Ubiquitin-like" evidence="4">
    <location>
        <begin position="11"/>
        <end position="81"/>
    </location>
</feature>
<proteinExistence type="predicted"/>
<evidence type="ECO:0000259" key="3">
    <source>
        <dbReference type="PROSITE" id="PS50030"/>
    </source>
</evidence>
<dbReference type="SUPFAM" id="SSF46934">
    <property type="entry name" value="UBA-like"/>
    <property type="match status" value="1"/>
</dbReference>
<dbReference type="EnsemblMetazoa" id="ACUA027052-RA">
    <property type="protein sequence ID" value="ACUA027052-PA"/>
    <property type="gene ID" value="ACUA027052"/>
</dbReference>
<evidence type="ECO:0000256" key="2">
    <source>
        <dbReference type="SAM" id="MobiDB-lite"/>
    </source>
</evidence>
<feature type="domain" description="UBA" evidence="3">
    <location>
        <begin position="494"/>
        <end position="538"/>
    </location>
</feature>
<dbReference type="GO" id="GO:0006511">
    <property type="term" value="P:ubiquitin-dependent protein catabolic process"/>
    <property type="evidence" value="ECO:0007669"/>
    <property type="project" value="TreeGrafter"/>
</dbReference>
<feature type="compositionally biased region" description="Low complexity" evidence="2">
    <location>
        <begin position="432"/>
        <end position="463"/>
    </location>
</feature>
<dbReference type="Pfam" id="PF00627">
    <property type="entry name" value="UBA"/>
    <property type="match status" value="1"/>
</dbReference>
<evidence type="ECO:0000313" key="6">
    <source>
        <dbReference type="Proteomes" id="UP000075883"/>
    </source>
</evidence>
<dbReference type="STRING" id="139723.A0A182MV83"/>
<dbReference type="EMBL" id="AXCM01005876">
    <property type="status" value="NOT_ANNOTATED_CDS"/>
    <property type="molecule type" value="Genomic_DNA"/>
</dbReference>
<dbReference type="CDD" id="cd14399">
    <property type="entry name" value="UBA_PLICs"/>
    <property type="match status" value="1"/>
</dbReference>
<dbReference type="InterPro" id="IPR015496">
    <property type="entry name" value="Ubiquilin"/>
</dbReference>
<organism evidence="5 6">
    <name type="scientific">Anopheles culicifacies</name>
    <dbReference type="NCBI Taxonomy" id="139723"/>
    <lineage>
        <taxon>Eukaryota</taxon>
        <taxon>Metazoa</taxon>
        <taxon>Ecdysozoa</taxon>
        <taxon>Arthropoda</taxon>
        <taxon>Hexapoda</taxon>
        <taxon>Insecta</taxon>
        <taxon>Pterygota</taxon>
        <taxon>Neoptera</taxon>
        <taxon>Endopterygota</taxon>
        <taxon>Diptera</taxon>
        <taxon>Nematocera</taxon>
        <taxon>Culicoidea</taxon>
        <taxon>Culicidae</taxon>
        <taxon>Anophelinae</taxon>
        <taxon>Anopheles</taxon>
        <taxon>culicifacies species complex</taxon>
    </lineage>
</organism>
<dbReference type="PANTHER" id="PTHR10677:SF3">
    <property type="entry name" value="FI07626P-RELATED"/>
    <property type="match status" value="1"/>
</dbReference>
<dbReference type="PANTHER" id="PTHR10677">
    <property type="entry name" value="UBIQUILIN"/>
    <property type="match status" value="1"/>
</dbReference>
<dbReference type="Gene3D" id="1.10.260.100">
    <property type="match status" value="1"/>
</dbReference>
<evidence type="ECO:0000259" key="4">
    <source>
        <dbReference type="PROSITE" id="PS50053"/>
    </source>
</evidence>
<protein>
    <recommendedName>
        <fullName evidence="1">Ubiquilin-like protein</fullName>
    </recommendedName>
</protein>
<dbReference type="SMART" id="SM00727">
    <property type="entry name" value="STI1"/>
    <property type="match status" value="4"/>
</dbReference>
<dbReference type="InterPro" id="IPR029071">
    <property type="entry name" value="Ubiquitin-like_domsf"/>
</dbReference>
<dbReference type="GO" id="GO:0005829">
    <property type="term" value="C:cytosol"/>
    <property type="evidence" value="ECO:0007669"/>
    <property type="project" value="TreeGrafter"/>
</dbReference>
<dbReference type="VEuPathDB" id="VectorBase:ACUA027052"/>
<dbReference type="AlphaFoldDB" id="A0A182MV83"/>
<feature type="region of interest" description="Disordered" evidence="2">
    <location>
        <begin position="427"/>
        <end position="470"/>
    </location>
</feature>
<dbReference type="PROSITE" id="PS50053">
    <property type="entry name" value="UBIQUITIN_2"/>
    <property type="match status" value="1"/>
</dbReference>
<accession>A0A182MV83</accession>
<dbReference type="CDD" id="cd01808">
    <property type="entry name" value="Ubl_PLICs"/>
    <property type="match status" value="1"/>
</dbReference>
<dbReference type="Proteomes" id="UP000075883">
    <property type="component" value="Unassembled WGS sequence"/>
</dbReference>